<accession>A0A6A3D6R2</accession>
<evidence type="ECO:0000256" key="8">
    <source>
        <dbReference type="ARBA" id="ARBA00023326"/>
    </source>
</evidence>
<comment type="caution">
    <text evidence="10">The sequence shown here is derived from an EMBL/GenBank/DDBJ whole genome shotgun (WGS) entry which is preliminary data.</text>
</comment>
<keyword evidence="11" id="KW-1185">Reference proteome</keyword>
<feature type="domain" description="Glycoside hydrolase family 9" evidence="9">
    <location>
        <begin position="55"/>
        <end position="106"/>
    </location>
</feature>
<evidence type="ECO:0000256" key="3">
    <source>
        <dbReference type="ARBA" id="ARBA00012601"/>
    </source>
</evidence>
<evidence type="ECO:0000256" key="4">
    <source>
        <dbReference type="ARBA" id="ARBA00022801"/>
    </source>
</evidence>
<gene>
    <name evidence="10" type="ORF">F3Y22_tig00000640pilonHSYRG00008</name>
</gene>
<evidence type="ECO:0000313" key="10">
    <source>
        <dbReference type="EMBL" id="KAE8734939.1"/>
    </source>
</evidence>
<evidence type="ECO:0000313" key="11">
    <source>
        <dbReference type="Proteomes" id="UP000436088"/>
    </source>
</evidence>
<organism evidence="10 11">
    <name type="scientific">Hibiscus syriacus</name>
    <name type="common">Rose of Sharon</name>
    <dbReference type="NCBI Taxonomy" id="106335"/>
    <lineage>
        <taxon>Eukaryota</taxon>
        <taxon>Viridiplantae</taxon>
        <taxon>Streptophyta</taxon>
        <taxon>Embryophyta</taxon>
        <taxon>Tracheophyta</taxon>
        <taxon>Spermatophyta</taxon>
        <taxon>Magnoliopsida</taxon>
        <taxon>eudicotyledons</taxon>
        <taxon>Gunneridae</taxon>
        <taxon>Pentapetalae</taxon>
        <taxon>rosids</taxon>
        <taxon>malvids</taxon>
        <taxon>Malvales</taxon>
        <taxon>Malvaceae</taxon>
        <taxon>Malvoideae</taxon>
        <taxon>Hibiscus</taxon>
    </lineage>
</organism>
<dbReference type="PANTHER" id="PTHR22298">
    <property type="entry name" value="ENDO-1,4-BETA-GLUCANASE"/>
    <property type="match status" value="1"/>
</dbReference>
<evidence type="ECO:0000259" key="9">
    <source>
        <dbReference type="Pfam" id="PF00759"/>
    </source>
</evidence>
<comment type="similarity">
    <text evidence="2">Belongs to the glycosyl hydrolase 9 (cellulase E) family.</text>
</comment>
<feature type="domain" description="Glycoside hydrolase family 9" evidence="9">
    <location>
        <begin position="3"/>
        <end position="35"/>
    </location>
</feature>
<keyword evidence="7" id="KW-0326">Glycosidase</keyword>
<dbReference type="InterPro" id="IPR008928">
    <property type="entry name" value="6-hairpin_glycosidase_sf"/>
</dbReference>
<dbReference type="SUPFAM" id="SSF48208">
    <property type="entry name" value="Six-hairpin glycosidases"/>
    <property type="match status" value="1"/>
</dbReference>
<dbReference type="InterPro" id="IPR001701">
    <property type="entry name" value="Glyco_hydro_9"/>
</dbReference>
<evidence type="ECO:0000256" key="1">
    <source>
        <dbReference type="ARBA" id="ARBA00000966"/>
    </source>
</evidence>
<dbReference type="InterPro" id="IPR012341">
    <property type="entry name" value="6hp_glycosidase-like_sf"/>
</dbReference>
<proteinExistence type="inferred from homology"/>
<comment type="catalytic activity">
    <reaction evidence="1">
        <text>Endohydrolysis of (1-&gt;4)-beta-D-glucosidic linkages in cellulose, lichenin and cereal beta-D-glucans.</text>
        <dbReference type="EC" id="3.2.1.4"/>
    </reaction>
</comment>
<protein>
    <recommendedName>
        <fullName evidence="3">cellulase</fullName>
        <ecNumber evidence="3">3.2.1.4</ecNumber>
    </recommendedName>
</protein>
<reference evidence="10" key="1">
    <citation type="submission" date="2019-09" db="EMBL/GenBank/DDBJ databases">
        <title>Draft genome information of white flower Hibiscus syriacus.</title>
        <authorList>
            <person name="Kim Y.-M."/>
        </authorList>
    </citation>
    <scope>NUCLEOTIDE SEQUENCE [LARGE SCALE GENOMIC DNA]</scope>
    <source>
        <strain evidence="10">YM2019G1</strain>
    </source>
</reference>
<evidence type="ECO:0000256" key="2">
    <source>
        <dbReference type="ARBA" id="ARBA00007072"/>
    </source>
</evidence>
<dbReference type="Pfam" id="PF00759">
    <property type="entry name" value="Glyco_hydro_9"/>
    <property type="match status" value="2"/>
</dbReference>
<keyword evidence="5" id="KW-0136">Cellulose degradation</keyword>
<evidence type="ECO:0000256" key="6">
    <source>
        <dbReference type="ARBA" id="ARBA00023277"/>
    </source>
</evidence>
<keyword evidence="6" id="KW-0119">Carbohydrate metabolism</keyword>
<dbReference type="AlphaFoldDB" id="A0A6A3D6R2"/>
<dbReference type="Proteomes" id="UP000436088">
    <property type="component" value="Unassembled WGS sequence"/>
</dbReference>
<evidence type="ECO:0000256" key="7">
    <source>
        <dbReference type="ARBA" id="ARBA00023295"/>
    </source>
</evidence>
<dbReference type="GO" id="GO:0008810">
    <property type="term" value="F:cellulase activity"/>
    <property type="evidence" value="ECO:0007669"/>
    <property type="project" value="UniProtKB-EC"/>
</dbReference>
<dbReference type="EMBL" id="VEPZ02000050">
    <property type="protein sequence ID" value="KAE8734939.1"/>
    <property type="molecule type" value="Genomic_DNA"/>
</dbReference>
<dbReference type="GO" id="GO:0030245">
    <property type="term" value="P:cellulose catabolic process"/>
    <property type="evidence" value="ECO:0007669"/>
    <property type="project" value="UniProtKB-KW"/>
</dbReference>
<dbReference type="EC" id="3.2.1.4" evidence="3"/>
<keyword evidence="4" id="KW-0378">Hydrolase</keyword>
<name>A0A6A3D6R2_HIBSY</name>
<sequence length="115" mass="13036">MVKGYYPSVSGFKDELLWATLWQYKATDKDDYLRGGSIESYRENEGFIGCTQGYDDWFHKNEPNPNVVVGALVGGPDQMDEFRDDRKIFIQTEACTYNTASLVGVLAKLHGLEED</sequence>
<evidence type="ECO:0000256" key="5">
    <source>
        <dbReference type="ARBA" id="ARBA00023001"/>
    </source>
</evidence>
<dbReference type="Gene3D" id="1.50.10.10">
    <property type="match status" value="2"/>
</dbReference>
<keyword evidence="8" id="KW-0624">Polysaccharide degradation</keyword>